<dbReference type="InterPro" id="IPR027267">
    <property type="entry name" value="AH/BAR_dom_sf"/>
</dbReference>
<proteinExistence type="predicted"/>
<dbReference type="AlphaFoldDB" id="A0A5K3F4N6"/>
<accession>A0A5K3F4N6</accession>
<sequence length="256" mass="30164">MEWFKGVRSRHTRAFPELEQEIPPELHEIMNSLEDVQNFLNKNRKSFEISGNVVLQRLQSVESKRSFFNGALLTLQTTHNDLAKYHQKFCSYTNSTFGPVLKRWLERCSELVKMKGDLQKSFSEYNKMKDKLLSSQSKDSDALRHAVDGTESTYRYQKEMLCLELFKYRMEYKDYEKTLMDFLVHQREFLKSCYESADARLEETSPRSDKSTDHDTQSKSYFGSSLKDHVDTDGYSILLKKCLAYLVKNELYNQEV</sequence>
<feature type="compositionally biased region" description="Basic and acidic residues" evidence="1">
    <location>
        <begin position="201"/>
        <end position="217"/>
    </location>
</feature>
<reference evidence="2" key="1">
    <citation type="submission" date="2019-11" db="UniProtKB">
        <authorList>
            <consortium name="WormBaseParasite"/>
        </authorList>
    </citation>
    <scope>IDENTIFICATION</scope>
</reference>
<feature type="region of interest" description="Disordered" evidence="1">
    <location>
        <begin position="201"/>
        <end position="220"/>
    </location>
</feature>
<dbReference type="SUPFAM" id="SSF103657">
    <property type="entry name" value="BAR/IMD domain-like"/>
    <property type="match status" value="1"/>
</dbReference>
<organism evidence="2">
    <name type="scientific">Mesocestoides corti</name>
    <name type="common">Flatworm</name>
    <dbReference type="NCBI Taxonomy" id="53468"/>
    <lineage>
        <taxon>Eukaryota</taxon>
        <taxon>Metazoa</taxon>
        <taxon>Spiralia</taxon>
        <taxon>Lophotrochozoa</taxon>
        <taxon>Platyhelminthes</taxon>
        <taxon>Cestoda</taxon>
        <taxon>Eucestoda</taxon>
        <taxon>Cyclophyllidea</taxon>
        <taxon>Mesocestoididae</taxon>
        <taxon>Mesocestoides</taxon>
    </lineage>
</organism>
<evidence type="ECO:0000256" key="1">
    <source>
        <dbReference type="SAM" id="MobiDB-lite"/>
    </source>
</evidence>
<name>A0A5K3F4N6_MESCO</name>
<dbReference type="Gene3D" id="1.20.1270.60">
    <property type="entry name" value="Arfaptin homology (AH) domain/BAR domain"/>
    <property type="match status" value="1"/>
</dbReference>
<evidence type="ECO:0000313" key="2">
    <source>
        <dbReference type="WBParaSite" id="MCU_004904-RA"/>
    </source>
</evidence>
<protein>
    <submittedName>
        <fullName evidence="2">BAR domain-containing protein</fullName>
    </submittedName>
</protein>
<dbReference type="WBParaSite" id="MCU_004904-RA">
    <property type="protein sequence ID" value="MCU_004904-RA"/>
    <property type="gene ID" value="MCU_004904"/>
</dbReference>